<dbReference type="Gene3D" id="3.40.50.2000">
    <property type="entry name" value="Glycogen Phosphorylase B"/>
    <property type="match status" value="2"/>
</dbReference>
<accession>A0AAN9S7G2</accession>
<gene>
    <name evidence="5" type="ORF">VNO78_25248</name>
</gene>
<dbReference type="PROSITE" id="PS00375">
    <property type="entry name" value="UDPGT"/>
    <property type="match status" value="1"/>
</dbReference>
<dbReference type="Pfam" id="PF00201">
    <property type="entry name" value="UDPGT"/>
    <property type="match status" value="1"/>
</dbReference>
<proteinExistence type="inferred from homology"/>
<dbReference type="InterPro" id="IPR002213">
    <property type="entry name" value="UDP_glucos_trans"/>
</dbReference>
<dbReference type="InterPro" id="IPR035595">
    <property type="entry name" value="UDP_glycos_trans_CS"/>
</dbReference>
<dbReference type="AlphaFoldDB" id="A0AAN9S7G2"/>
<protein>
    <recommendedName>
        <fullName evidence="4">Glycosyltransferase</fullName>
        <ecNumber evidence="4">2.4.1.-</ecNumber>
    </recommendedName>
</protein>
<dbReference type="EMBL" id="JAYMYS010000006">
    <property type="protein sequence ID" value="KAK7389951.1"/>
    <property type="molecule type" value="Genomic_DNA"/>
</dbReference>
<evidence type="ECO:0000313" key="6">
    <source>
        <dbReference type="Proteomes" id="UP001386955"/>
    </source>
</evidence>
<evidence type="ECO:0000256" key="1">
    <source>
        <dbReference type="ARBA" id="ARBA00009995"/>
    </source>
</evidence>
<dbReference type="PANTHER" id="PTHR11926">
    <property type="entry name" value="GLUCOSYL/GLUCURONOSYL TRANSFERASES"/>
    <property type="match status" value="1"/>
</dbReference>
<reference evidence="5 6" key="1">
    <citation type="submission" date="2024-01" db="EMBL/GenBank/DDBJ databases">
        <title>The genomes of 5 underutilized Papilionoideae crops provide insights into root nodulation and disease resistanc.</title>
        <authorList>
            <person name="Jiang F."/>
        </authorList>
    </citation>
    <scope>NUCLEOTIDE SEQUENCE [LARGE SCALE GENOMIC DNA]</scope>
    <source>
        <strain evidence="5">DUOXIRENSHENG_FW03</strain>
        <tissue evidence="5">Leaves</tissue>
    </source>
</reference>
<keyword evidence="3" id="KW-0328">Glycosyltransferase</keyword>
<name>A0AAN9S7G2_PSOTE</name>
<dbReference type="PANTHER" id="PTHR11926:SF1392">
    <property type="entry name" value="GLYCOSYLTRANSFERASE"/>
    <property type="match status" value="1"/>
</dbReference>
<sequence length="458" mass="51910">MFNLSKLLSHRGHRITFINTHHNHNSFLKFTDLESFHTQFPNFHFTSITDGLPQNHPRNGALMEKFQMLISHSTRSLVAKEFGQLFLGLVEKNEQWQPPFCIIADGLMSTIVNGVAQEFGVPWITFRTDSATCTWITIHISKVVHQGLLLGNNQGNMKNACANIPGLENLLRDGDLSFYFTIFLADKSIVKDFYLQETLAMTQASALILNTFEKLEFSIITKLSTIYPKVYSVGPLHTLYRTIFKTNNSSSVKDGSFRKEDRNCITWLDHQKAKSVLYVSFGTVVKPSHEQLLEFWHGLVNSLKPFLWVIQKDSIPTNLPIELEKGTKERGFLVDWVPQEEVLAHPAVGGFLTHSGWNSTLESIAEGVPMLCWPSTADQPVNSRCVNEQWKIGLNMNGTCDRFFLQKMVKEAMENQTKKFLGSTKEIAKKAHDSTTESGSSFCNLETLVKDIELMKVN</sequence>
<dbReference type="FunFam" id="3.40.50.2000:FF:000060">
    <property type="entry name" value="Glycosyltransferase"/>
    <property type="match status" value="1"/>
</dbReference>
<comment type="similarity">
    <text evidence="1 3">Belongs to the UDP-glycosyltransferase family.</text>
</comment>
<organism evidence="5 6">
    <name type="scientific">Psophocarpus tetragonolobus</name>
    <name type="common">Winged bean</name>
    <name type="synonym">Dolichos tetragonolobus</name>
    <dbReference type="NCBI Taxonomy" id="3891"/>
    <lineage>
        <taxon>Eukaryota</taxon>
        <taxon>Viridiplantae</taxon>
        <taxon>Streptophyta</taxon>
        <taxon>Embryophyta</taxon>
        <taxon>Tracheophyta</taxon>
        <taxon>Spermatophyta</taxon>
        <taxon>Magnoliopsida</taxon>
        <taxon>eudicotyledons</taxon>
        <taxon>Gunneridae</taxon>
        <taxon>Pentapetalae</taxon>
        <taxon>rosids</taxon>
        <taxon>fabids</taxon>
        <taxon>Fabales</taxon>
        <taxon>Fabaceae</taxon>
        <taxon>Papilionoideae</taxon>
        <taxon>50 kb inversion clade</taxon>
        <taxon>NPAAA clade</taxon>
        <taxon>indigoferoid/millettioid clade</taxon>
        <taxon>Phaseoleae</taxon>
        <taxon>Psophocarpus</taxon>
    </lineage>
</organism>
<comment type="caution">
    <text evidence="5">The sequence shown here is derived from an EMBL/GenBank/DDBJ whole genome shotgun (WGS) entry which is preliminary data.</text>
</comment>
<evidence type="ECO:0000313" key="5">
    <source>
        <dbReference type="EMBL" id="KAK7389951.1"/>
    </source>
</evidence>
<evidence type="ECO:0000256" key="4">
    <source>
        <dbReference type="RuleBase" id="RU362057"/>
    </source>
</evidence>
<dbReference type="Proteomes" id="UP001386955">
    <property type="component" value="Unassembled WGS sequence"/>
</dbReference>
<dbReference type="GO" id="GO:0080044">
    <property type="term" value="F:quercetin 7-O-glucosyltransferase activity"/>
    <property type="evidence" value="ECO:0007669"/>
    <property type="project" value="TreeGrafter"/>
</dbReference>
<keyword evidence="6" id="KW-1185">Reference proteome</keyword>
<evidence type="ECO:0000256" key="3">
    <source>
        <dbReference type="RuleBase" id="RU003718"/>
    </source>
</evidence>
<keyword evidence="2 3" id="KW-0808">Transferase</keyword>
<dbReference type="SUPFAM" id="SSF53756">
    <property type="entry name" value="UDP-Glycosyltransferase/glycogen phosphorylase"/>
    <property type="match status" value="1"/>
</dbReference>
<dbReference type="GO" id="GO:0080043">
    <property type="term" value="F:quercetin 3-O-glucosyltransferase activity"/>
    <property type="evidence" value="ECO:0007669"/>
    <property type="project" value="TreeGrafter"/>
</dbReference>
<dbReference type="CDD" id="cd03784">
    <property type="entry name" value="GT1_Gtf-like"/>
    <property type="match status" value="1"/>
</dbReference>
<evidence type="ECO:0000256" key="2">
    <source>
        <dbReference type="ARBA" id="ARBA00022679"/>
    </source>
</evidence>
<dbReference type="EC" id="2.4.1.-" evidence="4"/>